<dbReference type="InterPro" id="IPR041382">
    <property type="entry name" value="SH3_16"/>
</dbReference>
<dbReference type="Gene3D" id="2.30.30.40">
    <property type="entry name" value="SH3 Domains"/>
    <property type="match status" value="2"/>
</dbReference>
<evidence type="ECO:0000259" key="6">
    <source>
        <dbReference type="PROSITE" id="PS51781"/>
    </source>
</evidence>
<dbReference type="OrthoDB" id="9813368at2"/>
<dbReference type="RefSeq" id="WP_093363448.1">
    <property type="nucleotide sequence ID" value="NZ_FOZZ01000001.1"/>
</dbReference>
<dbReference type="Gene3D" id="3.90.1720.10">
    <property type="entry name" value="endopeptidase domain like (from Nostoc punctiforme)"/>
    <property type="match status" value="1"/>
</dbReference>
<gene>
    <name evidence="8" type="ORF">SAMN05660206_101383</name>
</gene>
<dbReference type="PROSITE" id="PS51935">
    <property type="entry name" value="NLPC_P60"/>
    <property type="match status" value="1"/>
</dbReference>
<dbReference type="InterPro" id="IPR038765">
    <property type="entry name" value="Papain-like_cys_pep_sf"/>
</dbReference>
<feature type="domain" description="NlpC/P60" evidence="7">
    <location>
        <begin position="240"/>
        <end position="383"/>
    </location>
</feature>
<accession>A0A1I6PBQ2</accession>
<keyword evidence="9" id="KW-1185">Reference proteome</keyword>
<dbReference type="Pfam" id="PF00877">
    <property type="entry name" value="NLPC_P60"/>
    <property type="match status" value="1"/>
</dbReference>
<feature type="signal peptide" evidence="5">
    <location>
        <begin position="1"/>
        <end position="18"/>
    </location>
</feature>
<evidence type="ECO:0000256" key="3">
    <source>
        <dbReference type="ARBA" id="ARBA00022801"/>
    </source>
</evidence>
<dbReference type="STRING" id="683125.SAMN05660206_101383"/>
<evidence type="ECO:0000313" key="8">
    <source>
        <dbReference type="EMBL" id="SFS37616.1"/>
    </source>
</evidence>
<dbReference type="InterPro" id="IPR051202">
    <property type="entry name" value="Peptidase_C40"/>
</dbReference>
<dbReference type="InterPro" id="IPR000064">
    <property type="entry name" value="NLP_P60_dom"/>
</dbReference>
<dbReference type="EMBL" id="FOZZ01000001">
    <property type="protein sequence ID" value="SFS37616.1"/>
    <property type="molecule type" value="Genomic_DNA"/>
</dbReference>
<evidence type="ECO:0000256" key="2">
    <source>
        <dbReference type="ARBA" id="ARBA00022670"/>
    </source>
</evidence>
<dbReference type="GO" id="GO:0006508">
    <property type="term" value="P:proteolysis"/>
    <property type="evidence" value="ECO:0007669"/>
    <property type="project" value="UniProtKB-KW"/>
</dbReference>
<dbReference type="PANTHER" id="PTHR47053">
    <property type="entry name" value="MUREIN DD-ENDOPEPTIDASE MEPH-RELATED"/>
    <property type="match status" value="1"/>
</dbReference>
<reference evidence="8 9" key="1">
    <citation type="submission" date="2016-10" db="EMBL/GenBank/DDBJ databases">
        <authorList>
            <person name="de Groot N.N."/>
        </authorList>
    </citation>
    <scope>NUCLEOTIDE SEQUENCE [LARGE SCALE GENOMIC DNA]</scope>
    <source>
        <strain evidence="8 9">DSM 22789</strain>
    </source>
</reference>
<evidence type="ECO:0000256" key="4">
    <source>
        <dbReference type="ARBA" id="ARBA00022807"/>
    </source>
</evidence>
<keyword evidence="5" id="KW-0732">Signal</keyword>
<keyword evidence="2" id="KW-0645">Protease</keyword>
<dbReference type="PANTHER" id="PTHR47053:SF1">
    <property type="entry name" value="MUREIN DD-ENDOPEPTIDASE MEPH-RELATED"/>
    <property type="match status" value="1"/>
</dbReference>
<dbReference type="InterPro" id="IPR003646">
    <property type="entry name" value="SH3-like_bac-type"/>
</dbReference>
<comment type="similarity">
    <text evidence="1">Belongs to the peptidase C40 family.</text>
</comment>
<evidence type="ECO:0000259" key="7">
    <source>
        <dbReference type="PROSITE" id="PS51935"/>
    </source>
</evidence>
<name>A0A1I6PBQ2_9SPHI</name>
<feature type="chain" id="PRO_5011613440" evidence="5">
    <location>
        <begin position="19"/>
        <end position="401"/>
    </location>
</feature>
<dbReference type="SUPFAM" id="SSF54001">
    <property type="entry name" value="Cysteine proteinases"/>
    <property type="match status" value="1"/>
</dbReference>
<dbReference type="Pfam" id="PF18348">
    <property type="entry name" value="SH3_16"/>
    <property type="match status" value="1"/>
</dbReference>
<dbReference type="GO" id="GO:0008234">
    <property type="term" value="F:cysteine-type peptidase activity"/>
    <property type="evidence" value="ECO:0007669"/>
    <property type="project" value="UniProtKB-KW"/>
</dbReference>
<proteinExistence type="inferred from homology"/>
<dbReference type="AlphaFoldDB" id="A0A1I6PBQ2"/>
<evidence type="ECO:0000256" key="1">
    <source>
        <dbReference type="ARBA" id="ARBA00007074"/>
    </source>
</evidence>
<organism evidence="8 9">
    <name type="scientific">Sphingobacterium wenxiniae</name>
    <dbReference type="NCBI Taxonomy" id="683125"/>
    <lineage>
        <taxon>Bacteria</taxon>
        <taxon>Pseudomonadati</taxon>
        <taxon>Bacteroidota</taxon>
        <taxon>Sphingobacteriia</taxon>
        <taxon>Sphingobacteriales</taxon>
        <taxon>Sphingobacteriaceae</taxon>
        <taxon>Sphingobacterium</taxon>
    </lineage>
</organism>
<feature type="domain" description="SH3b" evidence="6">
    <location>
        <begin position="97"/>
        <end position="160"/>
    </location>
</feature>
<evidence type="ECO:0000256" key="5">
    <source>
        <dbReference type="SAM" id="SignalP"/>
    </source>
</evidence>
<sequence>MKRAIYTVLLLSALNTQAQTDSTVYFQVKQTVEAVQAAHAPDKRTKLVEIIEAEASSNTYIIQTTEKDIQKQLQHDLSSIEGKLTVELLPHEAVKDRPYGIINLSVANLRTKPSHAAEMATQILLGTQVDLLQKDGSDYRVRTPEGYIAWVPTSSVVPMNAVEVENWKGSQKIIYTNEFGRSYSQADIKSQRVSDLVYGNILVLQGEEKDFYKVIYPDKRIAFIPKAEATSFEQWLSTREATTENILKSAKTMLGLPYLWGGTSVKGVDCSGFTKTSFYMNGYIIPRDASQQVLHGEPIDILDENRDFSAEKAMKNLKPADLLFFAAGKHNNPDARVTHVALYIGNGEFIHAAGTVRINSMLKDADNYDDFQTRTVVAARRYVGSSDKAIKKIEESKYYNK</sequence>
<dbReference type="PROSITE" id="PS51781">
    <property type="entry name" value="SH3B"/>
    <property type="match status" value="1"/>
</dbReference>
<dbReference type="Proteomes" id="UP000198785">
    <property type="component" value="Unassembled WGS sequence"/>
</dbReference>
<evidence type="ECO:0000313" key="9">
    <source>
        <dbReference type="Proteomes" id="UP000198785"/>
    </source>
</evidence>
<protein>
    <submittedName>
        <fullName evidence="8">SH3 domain-containing protein</fullName>
    </submittedName>
</protein>
<keyword evidence="4" id="KW-0788">Thiol protease</keyword>
<keyword evidence="3" id="KW-0378">Hydrolase</keyword>